<reference evidence="8 9" key="1">
    <citation type="submission" date="2019-12" db="EMBL/GenBank/DDBJ databases">
        <title>A genome sequence resource for the geographically widespread anthracnose pathogen Colletotrichum asianum.</title>
        <authorList>
            <person name="Meng Y."/>
        </authorList>
    </citation>
    <scope>NUCLEOTIDE SEQUENCE [LARGE SCALE GENOMIC DNA]</scope>
    <source>
        <strain evidence="8 9">ICMP 18580</strain>
    </source>
</reference>
<name>A0A8H3ZDD3_9PEZI</name>
<dbReference type="Pfam" id="PF07690">
    <property type="entry name" value="MFS_1"/>
    <property type="match status" value="1"/>
</dbReference>
<feature type="non-terminal residue" evidence="8">
    <location>
        <position position="1"/>
    </location>
</feature>
<dbReference type="PANTHER" id="PTHR43791:SF104">
    <property type="entry name" value="MAJOR FACILITATOR SUPERFAMILY (MFS) PROFILE DOMAIN-CONTAINING PROTEIN-RELATED"/>
    <property type="match status" value="1"/>
</dbReference>
<evidence type="ECO:0000313" key="8">
    <source>
        <dbReference type="EMBL" id="KAF0314918.1"/>
    </source>
</evidence>
<keyword evidence="3 7" id="KW-0812">Transmembrane</keyword>
<keyword evidence="5 7" id="KW-0472">Membrane</keyword>
<keyword evidence="9" id="KW-1185">Reference proteome</keyword>
<evidence type="ECO:0000256" key="2">
    <source>
        <dbReference type="ARBA" id="ARBA00022448"/>
    </source>
</evidence>
<feature type="transmembrane region" description="Helical" evidence="7">
    <location>
        <begin position="380"/>
        <end position="397"/>
    </location>
</feature>
<dbReference type="SUPFAM" id="SSF103473">
    <property type="entry name" value="MFS general substrate transporter"/>
    <property type="match status" value="1"/>
</dbReference>
<dbReference type="AlphaFoldDB" id="A0A8H3ZDD3"/>
<evidence type="ECO:0000313" key="9">
    <source>
        <dbReference type="Proteomes" id="UP000434172"/>
    </source>
</evidence>
<feature type="transmembrane region" description="Helical" evidence="7">
    <location>
        <begin position="436"/>
        <end position="458"/>
    </location>
</feature>
<feature type="compositionally biased region" description="Low complexity" evidence="6">
    <location>
        <begin position="47"/>
        <end position="56"/>
    </location>
</feature>
<dbReference type="InterPro" id="IPR011701">
    <property type="entry name" value="MFS"/>
</dbReference>
<dbReference type="OrthoDB" id="1935484at2759"/>
<feature type="transmembrane region" description="Helical" evidence="7">
    <location>
        <begin position="266"/>
        <end position="285"/>
    </location>
</feature>
<dbReference type="FunFam" id="1.20.1250.20:FF:000247">
    <property type="entry name" value="MFS general substrate transporter"/>
    <property type="match status" value="1"/>
</dbReference>
<feature type="compositionally biased region" description="Polar residues" evidence="6">
    <location>
        <begin position="19"/>
        <end position="33"/>
    </location>
</feature>
<dbReference type="PANTHER" id="PTHR43791">
    <property type="entry name" value="PERMEASE-RELATED"/>
    <property type="match status" value="1"/>
</dbReference>
<feature type="transmembrane region" description="Helical" evidence="7">
    <location>
        <begin position="232"/>
        <end position="254"/>
    </location>
</feature>
<organism evidence="8 9">
    <name type="scientific">Colletotrichum asianum</name>
    <dbReference type="NCBI Taxonomy" id="702518"/>
    <lineage>
        <taxon>Eukaryota</taxon>
        <taxon>Fungi</taxon>
        <taxon>Dikarya</taxon>
        <taxon>Ascomycota</taxon>
        <taxon>Pezizomycotina</taxon>
        <taxon>Sordariomycetes</taxon>
        <taxon>Hypocreomycetidae</taxon>
        <taxon>Glomerellales</taxon>
        <taxon>Glomerellaceae</taxon>
        <taxon>Colletotrichum</taxon>
        <taxon>Colletotrichum gloeosporioides species complex</taxon>
    </lineage>
</organism>
<dbReference type="EMBL" id="WOWK01000267">
    <property type="protein sequence ID" value="KAF0314918.1"/>
    <property type="molecule type" value="Genomic_DNA"/>
</dbReference>
<dbReference type="GO" id="GO:0016020">
    <property type="term" value="C:membrane"/>
    <property type="evidence" value="ECO:0007669"/>
    <property type="project" value="UniProtKB-SubCell"/>
</dbReference>
<feature type="compositionally biased region" description="Basic and acidic residues" evidence="6">
    <location>
        <begin position="35"/>
        <end position="46"/>
    </location>
</feature>
<dbReference type="Proteomes" id="UP000434172">
    <property type="component" value="Unassembled WGS sequence"/>
</dbReference>
<evidence type="ECO:0000256" key="1">
    <source>
        <dbReference type="ARBA" id="ARBA00004141"/>
    </source>
</evidence>
<feature type="transmembrane region" description="Helical" evidence="7">
    <location>
        <begin position="505"/>
        <end position="526"/>
    </location>
</feature>
<feature type="region of interest" description="Disordered" evidence="6">
    <location>
        <begin position="1"/>
        <end position="58"/>
    </location>
</feature>
<dbReference type="InterPro" id="IPR036259">
    <property type="entry name" value="MFS_trans_sf"/>
</dbReference>
<evidence type="ECO:0000256" key="7">
    <source>
        <dbReference type="SAM" id="Phobius"/>
    </source>
</evidence>
<protein>
    <submittedName>
        <fullName evidence="8">Phthalate transporter</fullName>
    </submittedName>
</protein>
<feature type="transmembrane region" description="Helical" evidence="7">
    <location>
        <begin position="200"/>
        <end position="220"/>
    </location>
</feature>
<keyword evidence="2" id="KW-0813">Transport</keyword>
<dbReference type="FunFam" id="1.20.1250.20:FF:000106">
    <property type="entry name" value="MFS transporter, putative"/>
    <property type="match status" value="1"/>
</dbReference>
<accession>A0A8H3ZDD3</accession>
<comment type="subcellular location">
    <subcellularLocation>
        <location evidence="1">Membrane</location>
        <topology evidence="1">Multi-pass membrane protein</topology>
    </subcellularLocation>
</comment>
<evidence type="ECO:0000256" key="3">
    <source>
        <dbReference type="ARBA" id="ARBA00022692"/>
    </source>
</evidence>
<evidence type="ECO:0000256" key="4">
    <source>
        <dbReference type="ARBA" id="ARBA00022989"/>
    </source>
</evidence>
<evidence type="ECO:0000256" key="5">
    <source>
        <dbReference type="ARBA" id="ARBA00023136"/>
    </source>
</evidence>
<comment type="caution">
    <text evidence="8">The sequence shown here is derived from an EMBL/GenBank/DDBJ whole genome shotgun (WGS) entry which is preliminary data.</text>
</comment>
<dbReference type="GO" id="GO:0022857">
    <property type="term" value="F:transmembrane transporter activity"/>
    <property type="evidence" value="ECO:0007669"/>
    <property type="project" value="InterPro"/>
</dbReference>
<sequence>LAEIFPSGSKSGADAVNATECTMSGTPSVNSAIEQKGERPNVDDKSAASSSKQAASTEVWAVGGSAELYEPIPEYEGRHRYDPKAEWSEKEEKKLVKKLDNRICSWVCLMFFALQLDRGNITQANSDNMLADLGLSTNQYNYGMTIFYLCFLCAELPSQMLSKKLGPDVWIPIQMTLWSTVAICQCAIKDQTGFYVTRALLGLIEGGFIPDAILYLSYFYTSKELPVRLSWFYVTSNAFTQTIAAFLAFGILHLRGTGGWEGWRWLFALEGGLTAVIGILSWFYLPPSPTQSAGGLRGKDGWFSEREEIIMVNRILRDDPSKGGMHNRQGLTLKLLWSALCDWDLWPIYLYGFTLLIPVQPVTAYMTLNLRALGFDTFQTNLLTVPAYVLFFIQLIGWTQFSERFNNRFFTVFIYSVWVFPLLLALELLPSTASPWSWYAVTALTIGYPYVHSILVALTSRNAGTVRTRTVGSAVYNMTVQASSIIASNIYRTDDAPLYRRGNKVLLAITAWNAVFAWMIKGYYMWRNKKRDDVWKNMSQQEKDNYLATTKDEGSKRLDFRFAH</sequence>
<dbReference type="Gene3D" id="1.20.1250.20">
    <property type="entry name" value="MFS general substrate transporter like domains"/>
    <property type="match status" value="1"/>
</dbReference>
<gene>
    <name evidence="8" type="ORF">GQ607_017846</name>
</gene>
<proteinExistence type="predicted"/>
<feature type="transmembrane region" description="Helical" evidence="7">
    <location>
        <begin position="409"/>
        <end position="429"/>
    </location>
</feature>
<evidence type="ECO:0000256" key="6">
    <source>
        <dbReference type="SAM" id="MobiDB-lite"/>
    </source>
</evidence>
<keyword evidence="4 7" id="KW-1133">Transmembrane helix</keyword>